<dbReference type="EMBL" id="BAABWH010000006">
    <property type="protein sequence ID" value="GAA6146324.1"/>
    <property type="molecule type" value="Genomic_DNA"/>
</dbReference>
<evidence type="ECO:0000313" key="2">
    <source>
        <dbReference type="EMBL" id="GAA6146324.1"/>
    </source>
</evidence>
<dbReference type="Proteomes" id="UP001481413">
    <property type="component" value="Unassembled WGS sequence"/>
</dbReference>
<dbReference type="InterPro" id="IPR011990">
    <property type="entry name" value="TPR-like_helical_dom_sf"/>
</dbReference>
<name>A0ABQ0A1Q2_9GAMM</name>
<evidence type="ECO:0000256" key="1">
    <source>
        <dbReference type="SAM" id="MobiDB-lite"/>
    </source>
</evidence>
<keyword evidence="3" id="KW-1185">Reference proteome</keyword>
<sequence length="427" mass="48133">MKWVLIFVGIAAFLGSSLVSANSLTERQFRQLEKAQELVAEEKYSEALEETDDAANEWEEGLGLVLILQLRGQTYQMLDETDKALESYREALDIGVLEGTRRSSLAMVVAQFYLVQERPSDARAVLIPALEAPAGEGLNHAAQAYILVAMSYQTEENWRASLPWIYQAEEFARDIPENWLLMRAAAEFQVADYPAAELTMKRLISRAPDKRNYWIQLAATQQFQEKQREQLATLELAHQRGLLDDSMEEMLMIQLQGAEGMPARAARNLQSRLERSAESHRERGRDSGSDAGKSGHRKGDHDHDGPRRGQRDAHSDEVDLLVAYQRQSRDFSMAAQTMTKHKSGKVDDAIQLAEMDGNCKLAVDIADKHHRRIQGTSMLSAGRCALELQRTGDARVWFQRATKDAKSVNVATQWLTYLQQLTDAGLR</sequence>
<reference evidence="2 3" key="1">
    <citation type="submission" date="2024-04" db="EMBL/GenBank/DDBJ databases">
        <title>Draft genome sequence of Thalassolituus maritimus NBRC 116585.</title>
        <authorList>
            <person name="Miyakawa T."/>
            <person name="Kusuya Y."/>
            <person name="Miura T."/>
        </authorList>
    </citation>
    <scope>NUCLEOTIDE SEQUENCE [LARGE SCALE GENOMIC DNA]</scope>
    <source>
        <strain evidence="2 3">5NW40-0001</strain>
    </source>
</reference>
<organism evidence="2 3">
    <name type="scientific">Thalassolituus maritimus</name>
    <dbReference type="NCBI Taxonomy" id="484498"/>
    <lineage>
        <taxon>Bacteria</taxon>
        <taxon>Pseudomonadati</taxon>
        <taxon>Pseudomonadota</taxon>
        <taxon>Gammaproteobacteria</taxon>
        <taxon>Oceanospirillales</taxon>
        <taxon>Oceanospirillaceae</taxon>
        <taxon>Thalassolituus</taxon>
    </lineage>
</organism>
<protein>
    <recommendedName>
        <fullName evidence="4">Tetratricopeptide repeat protein</fullName>
    </recommendedName>
</protein>
<dbReference type="SUPFAM" id="SSF48452">
    <property type="entry name" value="TPR-like"/>
    <property type="match status" value="1"/>
</dbReference>
<proteinExistence type="predicted"/>
<accession>A0ABQ0A1Q2</accession>
<comment type="caution">
    <text evidence="2">The sequence shown here is derived from an EMBL/GenBank/DDBJ whole genome shotgun (WGS) entry which is preliminary data.</text>
</comment>
<feature type="compositionally biased region" description="Basic and acidic residues" evidence="1">
    <location>
        <begin position="297"/>
        <end position="314"/>
    </location>
</feature>
<dbReference type="Gene3D" id="1.25.40.10">
    <property type="entry name" value="Tetratricopeptide repeat domain"/>
    <property type="match status" value="1"/>
</dbReference>
<dbReference type="RefSeq" id="WP_353295543.1">
    <property type="nucleotide sequence ID" value="NZ_BAABWH010000006.1"/>
</dbReference>
<feature type="compositionally biased region" description="Basic and acidic residues" evidence="1">
    <location>
        <begin position="272"/>
        <end position="288"/>
    </location>
</feature>
<feature type="region of interest" description="Disordered" evidence="1">
    <location>
        <begin position="262"/>
        <end position="314"/>
    </location>
</feature>
<evidence type="ECO:0008006" key="4">
    <source>
        <dbReference type="Google" id="ProtNLM"/>
    </source>
</evidence>
<evidence type="ECO:0000313" key="3">
    <source>
        <dbReference type="Proteomes" id="UP001481413"/>
    </source>
</evidence>
<gene>
    <name evidence="2" type="ORF">NBRC116585_24420</name>
</gene>